<evidence type="ECO:0000256" key="1">
    <source>
        <dbReference type="ARBA" id="ARBA00004141"/>
    </source>
</evidence>
<dbReference type="KEGG" id="ndk:I601_0983"/>
<feature type="transmembrane region" description="Helical" evidence="7">
    <location>
        <begin position="130"/>
        <end position="149"/>
    </location>
</feature>
<name>A0A1A9GH82_9ACTN</name>
<keyword evidence="10" id="KW-1185">Reference proteome</keyword>
<dbReference type="Proteomes" id="UP000077868">
    <property type="component" value="Chromosome"/>
</dbReference>
<evidence type="ECO:0000256" key="3">
    <source>
        <dbReference type="ARBA" id="ARBA00022692"/>
    </source>
</evidence>
<protein>
    <submittedName>
        <fullName evidence="9">Putative inner membrane transporter YicL</fullName>
    </submittedName>
</protein>
<dbReference type="PANTHER" id="PTHR32322:SF2">
    <property type="entry name" value="EAMA DOMAIN-CONTAINING PROTEIN"/>
    <property type="match status" value="1"/>
</dbReference>
<dbReference type="PATRIC" id="fig|1300347.3.peg.982"/>
<feature type="transmembrane region" description="Helical" evidence="7">
    <location>
        <begin position="36"/>
        <end position="59"/>
    </location>
</feature>
<evidence type="ECO:0000256" key="4">
    <source>
        <dbReference type="ARBA" id="ARBA00022989"/>
    </source>
</evidence>
<keyword evidence="4 7" id="KW-1133">Transmembrane helix</keyword>
<evidence type="ECO:0000313" key="9">
    <source>
        <dbReference type="EMBL" id="ANH37426.1"/>
    </source>
</evidence>
<dbReference type="Pfam" id="PF00892">
    <property type="entry name" value="EamA"/>
    <property type="match status" value="2"/>
</dbReference>
<feature type="domain" description="EamA" evidence="8">
    <location>
        <begin position="8"/>
        <end position="146"/>
    </location>
</feature>
<organism evidence="9 10">
    <name type="scientific">Nocardioides dokdonensis FR1436</name>
    <dbReference type="NCBI Taxonomy" id="1300347"/>
    <lineage>
        <taxon>Bacteria</taxon>
        <taxon>Bacillati</taxon>
        <taxon>Actinomycetota</taxon>
        <taxon>Actinomycetes</taxon>
        <taxon>Propionibacteriales</taxon>
        <taxon>Nocardioidaceae</taxon>
        <taxon>Nocardioides</taxon>
    </lineage>
</organism>
<feature type="transmembrane region" description="Helical" evidence="7">
    <location>
        <begin position="79"/>
        <end position="99"/>
    </location>
</feature>
<dbReference type="EMBL" id="CP015079">
    <property type="protein sequence ID" value="ANH37426.1"/>
    <property type="molecule type" value="Genomic_DNA"/>
</dbReference>
<feature type="transmembrane region" description="Helical" evidence="7">
    <location>
        <begin position="223"/>
        <end position="246"/>
    </location>
</feature>
<evidence type="ECO:0000256" key="2">
    <source>
        <dbReference type="ARBA" id="ARBA00007362"/>
    </source>
</evidence>
<dbReference type="InterPro" id="IPR000620">
    <property type="entry name" value="EamA_dom"/>
</dbReference>
<dbReference type="STRING" id="1300347.I601_0983"/>
<evidence type="ECO:0000256" key="7">
    <source>
        <dbReference type="SAM" id="Phobius"/>
    </source>
</evidence>
<dbReference type="AlphaFoldDB" id="A0A1A9GH82"/>
<dbReference type="GO" id="GO:0016020">
    <property type="term" value="C:membrane"/>
    <property type="evidence" value="ECO:0007669"/>
    <property type="project" value="UniProtKB-SubCell"/>
</dbReference>
<feature type="transmembrane region" description="Helical" evidence="7">
    <location>
        <begin position="191"/>
        <end position="211"/>
    </location>
</feature>
<accession>A0A1A9GH82</accession>
<dbReference type="InterPro" id="IPR037185">
    <property type="entry name" value="EmrE-like"/>
</dbReference>
<evidence type="ECO:0000256" key="5">
    <source>
        <dbReference type="ARBA" id="ARBA00023136"/>
    </source>
</evidence>
<feature type="region of interest" description="Disordered" evidence="6">
    <location>
        <begin position="312"/>
        <end position="352"/>
    </location>
</feature>
<feature type="compositionally biased region" description="Polar residues" evidence="6">
    <location>
        <begin position="342"/>
        <end position="352"/>
    </location>
</feature>
<comment type="similarity">
    <text evidence="2">Belongs to the EamA transporter family.</text>
</comment>
<evidence type="ECO:0000313" key="10">
    <source>
        <dbReference type="Proteomes" id="UP000077868"/>
    </source>
</evidence>
<feature type="transmembrane region" description="Helical" evidence="7">
    <location>
        <begin position="105"/>
        <end position="123"/>
    </location>
</feature>
<dbReference type="InterPro" id="IPR050638">
    <property type="entry name" value="AA-Vitamin_Transporters"/>
</dbReference>
<feature type="transmembrane region" description="Helical" evidence="7">
    <location>
        <begin position="253"/>
        <end position="271"/>
    </location>
</feature>
<evidence type="ECO:0000259" key="8">
    <source>
        <dbReference type="Pfam" id="PF00892"/>
    </source>
</evidence>
<feature type="transmembrane region" description="Helical" evidence="7">
    <location>
        <begin position="277"/>
        <end position="295"/>
    </location>
</feature>
<keyword evidence="3 7" id="KW-0812">Transmembrane</keyword>
<feature type="transmembrane region" description="Helical" evidence="7">
    <location>
        <begin position="161"/>
        <end position="179"/>
    </location>
</feature>
<dbReference type="RefSeq" id="WP_068106999.1">
    <property type="nucleotide sequence ID" value="NZ_CP015079.1"/>
</dbReference>
<dbReference type="SUPFAM" id="SSF103481">
    <property type="entry name" value="Multidrug resistance efflux transporter EmrE"/>
    <property type="match status" value="2"/>
</dbReference>
<gene>
    <name evidence="9" type="primary">yicL</name>
    <name evidence="9" type="ORF">I601_0983</name>
</gene>
<reference evidence="9 10" key="1">
    <citation type="submission" date="2016-03" db="EMBL/GenBank/DDBJ databases">
        <title>Complete genome sequence of a soil Actinobacterium, Nocardioides dokdonensis FR1436.</title>
        <authorList>
            <person name="Kwon S.-K."/>
            <person name="Kim K."/>
            <person name="Kim J.F."/>
        </authorList>
    </citation>
    <scope>NUCLEOTIDE SEQUENCE [LARGE SCALE GENOMIC DNA]</scope>
    <source>
        <strain evidence="9 10">FR1436</strain>
    </source>
</reference>
<feature type="domain" description="EamA" evidence="8">
    <location>
        <begin position="163"/>
        <end position="296"/>
    </location>
</feature>
<proteinExistence type="inferred from homology"/>
<dbReference type="PANTHER" id="PTHR32322">
    <property type="entry name" value="INNER MEMBRANE TRANSPORTER"/>
    <property type="match status" value="1"/>
</dbReference>
<sequence>MSSGRGRIGLLQIGVAGVLWGTGGLGVQLVREQVSMSVLTISAWRIVLAAVPILGLLLLRRGGPRLVAMVRHRPRRVVAVGLSTAGFQVLFFLAVTWVGVTVATVVSLGLAPVLLTVAEALGVRRVPPPSRLLVVAAALVGLVLVSLASSPDGEASGPRPVAGLVAAAASGALYALATAWGGTLAREAPPLVLTAATTSVGVLALVPLALLSGGPWVTADPQALGVLVYLGVFTMGLAYASFYAGLRTTSGAAAALVTLVEPLSAAVLAALVLHERLAPAGIAGALLILAAVAGLSRDDPAAVAAVAGPSAGLPAVPEVVDPQEWWDQHPEPDPEPRDHAKPTQTGQRPPTL</sequence>
<comment type="subcellular location">
    <subcellularLocation>
        <location evidence="1">Membrane</location>
        <topology evidence="1">Multi-pass membrane protein</topology>
    </subcellularLocation>
</comment>
<feature type="compositionally biased region" description="Basic and acidic residues" evidence="6">
    <location>
        <begin position="326"/>
        <end position="341"/>
    </location>
</feature>
<evidence type="ECO:0000256" key="6">
    <source>
        <dbReference type="SAM" id="MobiDB-lite"/>
    </source>
</evidence>
<keyword evidence="5 7" id="KW-0472">Membrane</keyword>